<organism evidence="1 2">
    <name type="scientific">Puccinia striiformis f. sp. tritici PST-78</name>
    <dbReference type="NCBI Taxonomy" id="1165861"/>
    <lineage>
        <taxon>Eukaryota</taxon>
        <taxon>Fungi</taxon>
        <taxon>Dikarya</taxon>
        <taxon>Basidiomycota</taxon>
        <taxon>Pucciniomycotina</taxon>
        <taxon>Pucciniomycetes</taxon>
        <taxon>Pucciniales</taxon>
        <taxon>Pucciniaceae</taxon>
        <taxon>Puccinia</taxon>
    </lineage>
</organism>
<protein>
    <submittedName>
        <fullName evidence="1">Uncharacterized protein</fullName>
    </submittedName>
</protein>
<sequence length="169" mass="19245">MASHCQAMDELCTVSSMAGNDVHRQGVVFRRRPALMLDKTVHASCAMAIQWLAIYDTYPHAYAGASSTCFTRGNCQLFASGLSIFEPVSAVRISGISLALHVMQISWSFSESEKIFSGFFRGEKENRIYLKEIKHYLQLFGEKNYKETLWRGSRRCFSQQSPKIWRTSL</sequence>
<dbReference type="AlphaFoldDB" id="A0A0L0UUU0"/>
<dbReference type="Proteomes" id="UP000054564">
    <property type="component" value="Unassembled WGS sequence"/>
</dbReference>
<comment type="caution">
    <text evidence="1">The sequence shown here is derived from an EMBL/GenBank/DDBJ whole genome shotgun (WGS) entry which is preliminary data.</text>
</comment>
<reference evidence="2" key="1">
    <citation type="submission" date="2014-03" db="EMBL/GenBank/DDBJ databases">
        <title>The Genome Sequence of Puccinia striiformis f. sp. tritici PST-78.</title>
        <authorList>
            <consortium name="The Broad Institute Genome Sequencing Platform"/>
            <person name="Cuomo C."/>
            <person name="Hulbert S."/>
            <person name="Chen X."/>
            <person name="Walker B."/>
            <person name="Young S.K."/>
            <person name="Zeng Q."/>
            <person name="Gargeya S."/>
            <person name="Fitzgerald M."/>
            <person name="Haas B."/>
            <person name="Abouelleil A."/>
            <person name="Alvarado L."/>
            <person name="Arachchi H.M."/>
            <person name="Berlin A.M."/>
            <person name="Chapman S.B."/>
            <person name="Goldberg J."/>
            <person name="Griggs A."/>
            <person name="Gujja S."/>
            <person name="Hansen M."/>
            <person name="Howarth C."/>
            <person name="Imamovic A."/>
            <person name="Larimer J."/>
            <person name="McCowan C."/>
            <person name="Montmayeur A."/>
            <person name="Murphy C."/>
            <person name="Neiman D."/>
            <person name="Pearson M."/>
            <person name="Priest M."/>
            <person name="Roberts A."/>
            <person name="Saif S."/>
            <person name="Shea T."/>
            <person name="Sisk P."/>
            <person name="Sykes S."/>
            <person name="Wortman J."/>
            <person name="Nusbaum C."/>
            <person name="Birren B."/>
        </authorList>
    </citation>
    <scope>NUCLEOTIDE SEQUENCE [LARGE SCALE GENOMIC DNA]</scope>
    <source>
        <strain evidence="2">race PST-78</strain>
    </source>
</reference>
<keyword evidence="2" id="KW-1185">Reference proteome</keyword>
<dbReference type="EMBL" id="AJIL01000234">
    <property type="protein sequence ID" value="KNE90812.1"/>
    <property type="molecule type" value="Genomic_DNA"/>
</dbReference>
<proteinExistence type="predicted"/>
<evidence type="ECO:0000313" key="2">
    <source>
        <dbReference type="Proteomes" id="UP000054564"/>
    </source>
</evidence>
<evidence type="ECO:0000313" key="1">
    <source>
        <dbReference type="EMBL" id="KNE90812.1"/>
    </source>
</evidence>
<gene>
    <name evidence="1" type="ORF">PSTG_15726</name>
</gene>
<accession>A0A0L0UUU0</accession>
<name>A0A0L0UUU0_9BASI</name>